<dbReference type="InterPro" id="IPR019316">
    <property type="entry name" value="G8_domain"/>
</dbReference>
<keyword evidence="5" id="KW-1185">Reference proteome</keyword>
<reference evidence="4 5" key="1">
    <citation type="journal article" date="2018" name="Sci. Rep.">
        <title>Genomic signatures of local adaptation to the degree of environmental predictability in rotifers.</title>
        <authorList>
            <person name="Franch-Gras L."/>
            <person name="Hahn C."/>
            <person name="Garcia-Roger E.M."/>
            <person name="Carmona M.J."/>
            <person name="Serra M."/>
            <person name="Gomez A."/>
        </authorList>
    </citation>
    <scope>NUCLEOTIDE SEQUENCE [LARGE SCALE GENOMIC DNA]</scope>
    <source>
        <strain evidence="4">HYR1</strain>
    </source>
</reference>
<dbReference type="CDD" id="cd00102">
    <property type="entry name" value="IPT"/>
    <property type="match status" value="1"/>
</dbReference>
<evidence type="ECO:0000259" key="3">
    <source>
        <dbReference type="PROSITE" id="PS51484"/>
    </source>
</evidence>
<sequence length="417" mass="45389">MYNEMITGKPSVKSIAPSSGSTNGGTLLKIGGNGFTSASTVHLDQSACFVRKVETNEIECETQAHPVQTVNVTVMTFGLEHSSDDVSFTFDHRKTPIISQIDPNQEDHSSSVLLLTGENFSLNKNEVHVQINGSECQVITSTLTEITCVLGQHHAGTYPIELKIDSFGFANRNFSFTYNLNIHGLSSTEGSLAGGLHLGINGSGFSAESRVYICDSECTLLNFSSSEIFCSVPSSNFSVDKNCTLEIHENGRSVQTEFSYKQSLTPSVLSSFPKRGGTGGGTILTITGENFLVGSIKVEISDTLCQIITINGTAIVCRTGPFPFSTKKALIRVYFENIGNALNKEHFFEYIDLWSSKYTWGGMDPPSEGEIVVISENQIVYFDTHSPILKGILIIGGALIFDDIQDVHLQCEYIIIV</sequence>
<dbReference type="EMBL" id="REGN01009873">
    <property type="protein sequence ID" value="RNA00178.1"/>
    <property type="molecule type" value="Genomic_DNA"/>
</dbReference>
<feature type="region of interest" description="Disordered" evidence="2">
    <location>
        <begin position="1"/>
        <end position="20"/>
    </location>
</feature>
<feature type="domain" description="G8" evidence="3">
    <location>
        <begin position="358"/>
        <end position="417"/>
    </location>
</feature>
<dbReference type="PANTHER" id="PTHR46769">
    <property type="entry name" value="POLYCYSTIC KIDNEY AND HEPATIC DISEASE 1 (AUTOSOMAL RECESSIVE)-LIKE 1"/>
    <property type="match status" value="1"/>
</dbReference>
<dbReference type="InterPro" id="IPR014756">
    <property type="entry name" value="Ig_E-set"/>
</dbReference>
<dbReference type="CDD" id="cd00603">
    <property type="entry name" value="IPT_PCSR"/>
    <property type="match status" value="2"/>
</dbReference>
<proteinExistence type="predicted"/>
<dbReference type="STRING" id="10195.A0A3M7PNF7"/>
<dbReference type="SMART" id="SM00429">
    <property type="entry name" value="IPT"/>
    <property type="match status" value="4"/>
</dbReference>
<dbReference type="PROSITE" id="PS51484">
    <property type="entry name" value="G8"/>
    <property type="match status" value="1"/>
</dbReference>
<name>A0A3M7PNF7_BRAPC</name>
<evidence type="ECO:0000313" key="5">
    <source>
        <dbReference type="Proteomes" id="UP000276133"/>
    </source>
</evidence>
<organism evidence="4 5">
    <name type="scientific">Brachionus plicatilis</name>
    <name type="common">Marine rotifer</name>
    <name type="synonym">Brachionus muelleri</name>
    <dbReference type="NCBI Taxonomy" id="10195"/>
    <lineage>
        <taxon>Eukaryota</taxon>
        <taxon>Metazoa</taxon>
        <taxon>Spiralia</taxon>
        <taxon>Gnathifera</taxon>
        <taxon>Rotifera</taxon>
        <taxon>Eurotatoria</taxon>
        <taxon>Monogononta</taxon>
        <taxon>Pseudotrocha</taxon>
        <taxon>Ploima</taxon>
        <taxon>Brachionidae</taxon>
        <taxon>Brachionus</taxon>
    </lineage>
</organism>
<evidence type="ECO:0000256" key="1">
    <source>
        <dbReference type="ARBA" id="ARBA00022729"/>
    </source>
</evidence>
<dbReference type="Pfam" id="PF10162">
    <property type="entry name" value="G8"/>
    <property type="match status" value="1"/>
</dbReference>
<dbReference type="InterPro" id="IPR002909">
    <property type="entry name" value="IPT_dom"/>
</dbReference>
<dbReference type="AlphaFoldDB" id="A0A3M7PNF7"/>
<gene>
    <name evidence="4" type="ORF">BpHYR1_018590</name>
</gene>
<dbReference type="SUPFAM" id="SSF81296">
    <property type="entry name" value="E set domains"/>
    <property type="match status" value="4"/>
</dbReference>
<comment type="caution">
    <text evidence="4">The sequence shown here is derived from an EMBL/GenBank/DDBJ whole genome shotgun (WGS) entry which is preliminary data.</text>
</comment>
<protein>
    <submittedName>
        <fullName evidence="4">Fibrocystin-L isoform X1</fullName>
    </submittedName>
</protein>
<dbReference type="Gene3D" id="2.60.40.10">
    <property type="entry name" value="Immunoglobulins"/>
    <property type="match status" value="4"/>
</dbReference>
<evidence type="ECO:0000256" key="2">
    <source>
        <dbReference type="SAM" id="MobiDB-lite"/>
    </source>
</evidence>
<dbReference type="InterPro" id="IPR052387">
    <property type="entry name" value="Fibrocystin"/>
</dbReference>
<dbReference type="OrthoDB" id="120976at2759"/>
<dbReference type="Pfam" id="PF01833">
    <property type="entry name" value="TIG"/>
    <property type="match status" value="4"/>
</dbReference>
<accession>A0A3M7PNF7</accession>
<evidence type="ECO:0000313" key="4">
    <source>
        <dbReference type="EMBL" id="RNA00178.1"/>
    </source>
</evidence>
<keyword evidence="1" id="KW-0732">Signal</keyword>
<dbReference type="PANTHER" id="PTHR46769:SF2">
    <property type="entry name" value="FIBROCYSTIN-L ISOFORM 2 PRECURSOR-RELATED"/>
    <property type="match status" value="1"/>
</dbReference>
<dbReference type="InterPro" id="IPR013783">
    <property type="entry name" value="Ig-like_fold"/>
</dbReference>
<dbReference type="Proteomes" id="UP000276133">
    <property type="component" value="Unassembled WGS sequence"/>
</dbReference>